<name>A0A078ANF7_STYLE</name>
<gene>
    <name evidence="2" type="primary">Contig10054.g10747</name>
    <name evidence="2" type="ORF">STYLEM_12492</name>
</gene>
<reference evidence="2 3" key="1">
    <citation type="submission" date="2014-06" db="EMBL/GenBank/DDBJ databases">
        <authorList>
            <person name="Swart Estienne"/>
        </authorList>
    </citation>
    <scope>NUCLEOTIDE SEQUENCE [LARGE SCALE GENOMIC DNA]</scope>
    <source>
        <strain evidence="2 3">130c</strain>
    </source>
</reference>
<evidence type="ECO:0000313" key="3">
    <source>
        <dbReference type="Proteomes" id="UP000039865"/>
    </source>
</evidence>
<dbReference type="AlphaFoldDB" id="A0A078ANF7"/>
<feature type="compositionally biased region" description="Basic and acidic residues" evidence="1">
    <location>
        <begin position="254"/>
        <end position="266"/>
    </location>
</feature>
<dbReference type="Proteomes" id="UP000039865">
    <property type="component" value="Unassembled WGS sequence"/>
</dbReference>
<evidence type="ECO:0008006" key="4">
    <source>
        <dbReference type="Google" id="ProtNLM"/>
    </source>
</evidence>
<keyword evidence="3" id="KW-1185">Reference proteome</keyword>
<accession>A0A078ANF7</accession>
<evidence type="ECO:0000256" key="1">
    <source>
        <dbReference type="SAM" id="MobiDB-lite"/>
    </source>
</evidence>
<dbReference type="InParanoid" id="A0A078ANF7"/>
<sequence length="719" mass="84778">MNNNTSPNKDLQKNLQRLNELEQQLKLKQFEIRGQVKVFEEQKLDKDQERKQMLVNKSIDIEQDLQVLPQQYNIQDSIDSKDNKRCNMINMNVNNNLILLPPSNQRQEFNFTSRINSGVSIKSDQFKNYFLNQMKLHKHLQQTGDEDPVSLDESLISLKQERPIDKQISVIDPQIQQQSFAPNPNNVILLLDLKDVNNILTEENLKVYESLIPDQSSKKKKDDDEGSLKDSVNISLQIKEQEESLQQKKKVLNKSKEQVKEQDKSKQSTSQVNQSKVQIEDPFSFKNLAAKSSEALKKQVVTRVLEKSMTKKRKQTENRPFSAVVKDLGYIINFLSEIFLNDYKSGTKSFIDESEQRNQKNFLQIANRIAKFEELYDIAFDKFQEKPLLIMFIQSFKVEEVHQMFMKFYQQFDVDESLTFEIEEISELLELYAEKMGKEKMKAILQNTGVKFDSGIKAIFKEGGYSNQAFTPEIYDQFFEILASDGEDFVHFNNLLPYLMIFFLSSQFQAIKDRKKMFEQVLGEGQYKTGIYRSFMKYGLQHNELDKPLITYRLVEKVVVEMRTIYQSSFGFDQIELILRQVRIKMEVDPISKIERAKMCYRDKFSGQSFSRWLALLISLQMTWTRLKKKLKGEKDPFIYLYEEKLWFIAANVDTFCQDSLNRLVKDKYMEKMLDYKEERSFRRENESSFLQTEIDESCQTINTEQLFKQINLKVRQNV</sequence>
<dbReference type="EMBL" id="CCKQ01011859">
    <property type="protein sequence ID" value="CDW83446.1"/>
    <property type="molecule type" value="Genomic_DNA"/>
</dbReference>
<dbReference type="OrthoDB" id="323219at2759"/>
<feature type="region of interest" description="Disordered" evidence="1">
    <location>
        <begin position="247"/>
        <end position="275"/>
    </location>
</feature>
<evidence type="ECO:0000313" key="2">
    <source>
        <dbReference type="EMBL" id="CDW83446.1"/>
    </source>
</evidence>
<organism evidence="2 3">
    <name type="scientific">Stylonychia lemnae</name>
    <name type="common">Ciliate</name>
    <dbReference type="NCBI Taxonomy" id="5949"/>
    <lineage>
        <taxon>Eukaryota</taxon>
        <taxon>Sar</taxon>
        <taxon>Alveolata</taxon>
        <taxon>Ciliophora</taxon>
        <taxon>Intramacronucleata</taxon>
        <taxon>Spirotrichea</taxon>
        <taxon>Stichotrichia</taxon>
        <taxon>Sporadotrichida</taxon>
        <taxon>Oxytrichidae</taxon>
        <taxon>Stylonychinae</taxon>
        <taxon>Stylonychia</taxon>
    </lineage>
</organism>
<protein>
    <recommendedName>
        <fullName evidence="4">EF-hand domain-containing protein</fullName>
    </recommendedName>
</protein>
<proteinExistence type="predicted"/>